<accession>A0ABW2GGQ9</accession>
<reference evidence="3" key="1">
    <citation type="journal article" date="2019" name="Int. J. Syst. Evol. Microbiol.">
        <title>The Global Catalogue of Microorganisms (GCM) 10K type strain sequencing project: providing services to taxonomists for standard genome sequencing and annotation.</title>
        <authorList>
            <consortium name="The Broad Institute Genomics Platform"/>
            <consortium name="The Broad Institute Genome Sequencing Center for Infectious Disease"/>
            <person name="Wu L."/>
            <person name="Ma J."/>
        </authorList>
    </citation>
    <scope>NUCLEOTIDE SEQUENCE [LARGE SCALE GENOMIC DNA]</scope>
    <source>
        <strain evidence="3">CGMCC 1.13681</strain>
    </source>
</reference>
<comment type="caution">
    <text evidence="2">The sequence shown here is derived from an EMBL/GenBank/DDBJ whole genome shotgun (WGS) entry which is preliminary data.</text>
</comment>
<sequence length="174" mass="19061">MTRTSRTGRTDRTRGPAQGRPANRAETTRPATARRSGPPGRRDPRRPGDLRIPGLPRELHPQEWFAQRLLLTLSGQKPVHWMLGHTVGDAYEQLLALAPGLPLSGPVRPQLTACRASSPAADVIEAHACIAYGPGRRRALAFRLERGPDARWRCAAVEVGPRPGPQEQEREAAP</sequence>
<evidence type="ECO:0000313" key="2">
    <source>
        <dbReference type="EMBL" id="MFC7218550.1"/>
    </source>
</evidence>
<proteinExistence type="predicted"/>
<gene>
    <name evidence="2" type="ORF">ACFQLX_10280</name>
</gene>
<evidence type="ECO:0000313" key="3">
    <source>
        <dbReference type="Proteomes" id="UP001596413"/>
    </source>
</evidence>
<keyword evidence="3" id="KW-1185">Reference proteome</keyword>
<dbReference type="EMBL" id="JBHSZO010000012">
    <property type="protein sequence ID" value="MFC7218550.1"/>
    <property type="molecule type" value="Genomic_DNA"/>
</dbReference>
<feature type="region of interest" description="Disordered" evidence="1">
    <location>
        <begin position="1"/>
        <end position="56"/>
    </location>
</feature>
<protein>
    <submittedName>
        <fullName evidence="2">Rv3235 family protein</fullName>
    </submittedName>
</protein>
<feature type="compositionally biased region" description="Low complexity" evidence="1">
    <location>
        <begin position="20"/>
        <end position="39"/>
    </location>
</feature>
<dbReference type="Pfam" id="PF20060">
    <property type="entry name" value="DUF6459"/>
    <property type="match status" value="1"/>
</dbReference>
<evidence type="ECO:0000256" key="1">
    <source>
        <dbReference type="SAM" id="MobiDB-lite"/>
    </source>
</evidence>
<name>A0ABW2GGQ9_9ACTN</name>
<organism evidence="2 3">
    <name type="scientific">Streptomyces polyrhachis</name>
    <dbReference type="NCBI Taxonomy" id="1282885"/>
    <lineage>
        <taxon>Bacteria</taxon>
        <taxon>Bacillati</taxon>
        <taxon>Actinomycetota</taxon>
        <taxon>Actinomycetes</taxon>
        <taxon>Kitasatosporales</taxon>
        <taxon>Streptomycetaceae</taxon>
        <taxon>Streptomyces</taxon>
    </lineage>
</organism>
<dbReference type="Proteomes" id="UP001596413">
    <property type="component" value="Unassembled WGS sequence"/>
</dbReference>
<dbReference type="InterPro" id="IPR045596">
    <property type="entry name" value="DUF6459"/>
</dbReference>
<feature type="compositionally biased region" description="Basic and acidic residues" evidence="1">
    <location>
        <begin position="40"/>
        <end position="49"/>
    </location>
</feature>
<dbReference type="RefSeq" id="WP_386413919.1">
    <property type="nucleotide sequence ID" value="NZ_JBHSZO010000012.1"/>
</dbReference>